<protein>
    <recommendedName>
        <fullName evidence="3">NAD(P)-binding domain-containing protein</fullName>
    </recommendedName>
</protein>
<proteinExistence type="predicted"/>
<dbReference type="HOGENOM" id="CLU_2050841_0_0_1"/>
<accession>A0A060S794</accession>
<organism evidence="1 2">
    <name type="scientific">Pycnoporus cinnabarinus</name>
    <name type="common">Cinnabar-red polypore</name>
    <name type="synonym">Trametes cinnabarina</name>
    <dbReference type="NCBI Taxonomy" id="5643"/>
    <lineage>
        <taxon>Eukaryota</taxon>
        <taxon>Fungi</taxon>
        <taxon>Dikarya</taxon>
        <taxon>Basidiomycota</taxon>
        <taxon>Agaricomycotina</taxon>
        <taxon>Agaricomycetes</taxon>
        <taxon>Polyporales</taxon>
        <taxon>Polyporaceae</taxon>
        <taxon>Trametes</taxon>
    </lineage>
</organism>
<evidence type="ECO:0000313" key="1">
    <source>
        <dbReference type="EMBL" id="CDO70327.1"/>
    </source>
</evidence>
<sequence length="120" mass="13358">MHAFVLGGSKNIGYYAALRLLEQGNTVTFLLRRTTVFDYDEQMQHYLKKGQATLVAGDGLNLADCRGDEAERTGKAPYRAVAGEIEGGYTVSRRDTAHFIVNGVLKDWEKWEGKGVVLVY</sequence>
<dbReference type="AlphaFoldDB" id="A0A060S794"/>
<comment type="caution">
    <text evidence="1">The sequence shown here is derived from an EMBL/GenBank/DDBJ whole genome shotgun (WGS) entry which is preliminary data.</text>
</comment>
<dbReference type="SUPFAM" id="SSF51735">
    <property type="entry name" value="NAD(P)-binding Rossmann-fold domains"/>
    <property type="match status" value="1"/>
</dbReference>
<reference evidence="1" key="1">
    <citation type="submission" date="2014-01" db="EMBL/GenBank/DDBJ databases">
        <title>The genome of the white-rot fungus Pycnoporus cinnabarinus: a basidiomycete model with a versatile arsenal for lignocellulosic biomass breakdown.</title>
        <authorList>
            <person name="Levasseur A."/>
            <person name="Lomascolo A."/>
            <person name="Ruiz-Duenas F.J."/>
            <person name="Uzan E."/>
            <person name="Piumi F."/>
            <person name="Kues U."/>
            <person name="Ram A.F.J."/>
            <person name="Murat C."/>
            <person name="Haon M."/>
            <person name="Benoit I."/>
            <person name="Arfi Y."/>
            <person name="Chevret D."/>
            <person name="Drula E."/>
            <person name="Kwon M.J."/>
            <person name="Gouret P."/>
            <person name="Lesage-Meessen L."/>
            <person name="Lombard V."/>
            <person name="Mariette J."/>
            <person name="Noirot C."/>
            <person name="Park J."/>
            <person name="Patyshakuliyeva A."/>
            <person name="Wieneger R.A.B."/>
            <person name="Wosten H.A.B."/>
            <person name="Martin F."/>
            <person name="Coutinho P.M."/>
            <person name="de Vries R."/>
            <person name="Martinez A.T."/>
            <person name="Klopp C."/>
            <person name="Pontarotti P."/>
            <person name="Henrissat B."/>
            <person name="Record E."/>
        </authorList>
    </citation>
    <scope>NUCLEOTIDE SEQUENCE [LARGE SCALE GENOMIC DNA]</scope>
    <source>
        <strain evidence="1">BRFM137</strain>
    </source>
</reference>
<gene>
    <name evidence="1" type="ORF">BN946_scf184843.g16</name>
</gene>
<dbReference type="EMBL" id="CCBP010000076">
    <property type="protein sequence ID" value="CDO70327.1"/>
    <property type="molecule type" value="Genomic_DNA"/>
</dbReference>
<evidence type="ECO:0000313" key="2">
    <source>
        <dbReference type="Proteomes" id="UP000029665"/>
    </source>
</evidence>
<dbReference type="Gene3D" id="3.40.50.720">
    <property type="entry name" value="NAD(P)-binding Rossmann-like Domain"/>
    <property type="match status" value="1"/>
</dbReference>
<dbReference type="OrthoDB" id="63935at2759"/>
<keyword evidence="2" id="KW-1185">Reference proteome</keyword>
<dbReference type="InterPro" id="IPR036291">
    <property type="entry name" value="NAD(P)-bd_dom_sf"/>
</dbReference>
<dbReference type="Proteomes" id="UP000029665">
    <property type="component" value="Unassembled WGS sequence"/>
</dbReference>
<name>A0A060S794_PYCCI</name>
<evidence type="ECO:0008006" key="3">
    <source>
        <dbReference type="Google" id="ProtNLM"/>
    </source>
</evidence>